<dbReference type="Pfam" id="PF00015">
    <property type="entry name" value="MCPsignal"/>
    <property type="match status" value="1"/>
</dbReference>
<evidence type="ECO:0000256" key="5">
    <source>
        <dbReference type="SAM" id="Phobius"/>
    </source>
</evidence>
<feature type="domain" description="HAMP" evidence="7">
    <location>
        <begin position="47"/>
        <end position="99"/>
    </location>
</feature>
<dbReference type="CDD" id="cd11386">
    <property type="entry name" value="MCP_signal"/>
    <property type="match status" value="1"/>
</dbReference>
<evidence type="ECO:0000259" key="6">
    <source>
        <dbReference type="PROSITE" id="PS50111"/>
    </source>
</evidence>
<dbReference type="GO" id="GO:0016020">
    <property type="term" value="C:membrane"/>
    <property type="evidence" value="ECO:0007669"/>
    <property type="project" value="UniProtKB-SubCell"/>
</dbReference>
<organism evidence="8 9">
    <name type="scientific">Niveibacterium umoris</name>
    <dbReference type="NCBI Taxonomy" id="1193620"/>
    <lineage>
        <taxon>Bacteria</taxon>
        <taxon>Pseudomonadati</taxon>
        <taxon>Pseudomonadota</taxon>
        <taxon>Betaproteobacteria</taxon>
        <taxon>Rhodocyclales</taxon>
        <taxon>Rhodocyclaceae</taxon>
        <taxon>Niveibacterium</taxon>
    </lineage>
</organism>
<feature type="domain" description="Methyl-accepting transducer" evidence="6">
    <location>
        <begin position="104"/>
        <end position="340"/>
    </location>
</feature>
<evidence type="ECO:0000256" key="1">
    <source>
        <dbReference type="ARBA" id="ARBA00004370"/>
    </source>
</evidence>
<evidence type="ECO:0000256" key="4">
    <source>
        <dbReference type="PROSITE-ProRule" id="PRU00284"/>
    </source>
</evidence>
<gene>
    <name evidence="8" type="ORF">GGR36_000702</name>
</gene>
<evidence type="ECO:0000256" key="3">
    <source>
        <dbReference type="ARBA" id="ARBA00029447"/>
    </source>
</evidence>
<dbReference type="InterPro" id="IPR004089">
    <property type="entry name" value="MCPsignal_dom"/>
</dbReference>
<dbReference type="RefSeq" id="WP_183631904.1">
    <property type="nucleotide sequence ID" value="NZ_BAABLE010000011.1"/>
</dbReference>
<dbReference type="PANTHER" id="PTHR32089:SF112">
    <property type="entry name" value="LYSOZYME-LIKE PROTEIN-RELATED"/>
    <property type="match status" value="1"/>
</dbReference>
<dbReference type="PROSITE" id="PS50885">
    <property type="entry name" value="HAMP"/>
    <property type="match status" value="1"/>
</dbReference>
<evidence type="ECO:0000313" key="8">
    <source>
        <dbReference type="EMBL" id="MBB4011394.1"/>
    </source>
</evidence>
<comment type="similarity">
    <text evidence="3">Belongs to the methyl-accepting chemotaxis (MCP) protein family.</text>
</comment>
<keyword evidence="5" id="KW-1133">Transmembrane helix</keyword>
<keyword evidence="9" id="KW-1185">Reference proteome</keyword>
<dbReference type="GO" id="GO:0004888">
    <property type="term" value="F:transmembrane signaling receptor activity"/>
    <property type="evidence" value="ECO:0007669"/>
    <property type="project" value="InterPro"/>
</dbReference>
<dbReference type="PROSITE" id="PS50111">
    <property type="entry name" value="CHEMOTAXIS_TRANSDUC_2"/>
    <property type="match status" value="1"/>
</dbReference>
<evidence type="ECO:0000313" key="9">
    <source>
        <dbReference type="Proteomes" id="UP000561045"/>
    </source>
</evidence>
<feature type="transmembrane region" description="Helical" evidence="5">
    <location>
        <begin position="20"/>
        <end position="45"/>
    </location>
</feature>
<reference evidence="8 9" key="1">
    <citation type="submission" date="2020-08" db="EMBL/GenBank/DDBJ databases">
        <title>Genomic Encyclopedia of Type Strains, Phase IV (KMG-IV): sequencing the most valuable type-strain genomes for metagenomic binning, comparative biology and taxonomic classification.</title>
        <authorList>
            <person name="Goeker M."/>
        </authorList>
    </citation>
    <scope>NUCLEOTIDE SEQUENCE [LARGE SCALE GENOMIC DNA]</scope>
    <source>
        <strain evidence="8 9">DSM 106739</strain>
    </source>
</reference>
<dbReference type="Proteomes" id="UP000561045">
    <property type="component" value="Unassembled WGS sequence"/>
</dbReference>
<dbReference type="Gene3D" id="1.10.287.950">
    <property type="entry name" value="Methyl-accepting chemotaxis protein"/>
    <property type="match status" value="1"/>
</dbReference>
<dbReference type="GO" id="GO:0006935">
    <property type="term" value="P:chemotaxis"/>
    <property type="evidence" value="ECO:0007669"/>
    <property type="project" value="InterPro"/>
</dbReference>
<dbReference type="SMART" id="SM00283">
    <property type="entry name" value="MA"/>
    <property type="match status" value="1"/>
</dbReference>
<dbReference type="InterPro" id="IPR004090">
    <property type="entry name" value="Chemotax_Me-accpt_rcpt"/>
</dbReference>
<dbReference type="PANTHER" id="PTHR32089">
    <property type="entry name" value="METHYL-ACCEPTING CHEMOTAXIS PROTEIN MCPB"/>
    <property type="match status" value="1"/>
</dbReference>
<evidence type="ECO:0000259" key="7">
    <source>
        <dbReference type="PROSITE" id="PS50885"/>
    </source>
</evidence>
<dbReference type="InterPro" id="IPR003660">
    <property type="entry name" value="HAMP_dom"/>
</dbReference>
<sequence length="552" mass="58997">MREIGTRVVLGVGVALGAGVGAWLGGAVAGAVLAAGIALLLTWFLERRQRESVRAMADLVAQINRDGDLSRRAPVTAGVAGDLAGALNNLVDVVQGVVAKVISDSRRVAEVSDQLAARAERMSTSTNAQRDAANQMAQATEQMTANVYEVAEHASQTARIAQEARELSIAGGDVVNNVSQEIERIAQWVEQSASVVASLGDRSQAISGIVNVIREIADQTNLLALNAAIEAARAGEQGRGFAVVADEVRKLAERTSNATREITQMIAAIQGDTASAIATIEEGSRQARSGAKLANSASDSLQAIDRGATATMEKVDAIALSIQGQSRDAEAIYGSVQRILKMIEQNAQASEETRAEAGRLGNLAGNLGEIDKVFRLSESGAKAIDVHVELPGVAQASAKAVGDALDQAVASGKITLEALFDDRYQPIPDTRPQKFHTKFDALTDEILPAIQEPILEQHEAVIYAGAVDRRGYFPTHNKRFSQPLTGNFEKDMVGNRTKRIFDDPVGKRCGAHEMEYLVQTYRRDTGEVMHDVSAPIYVQGRHWGGFRIGFRA</sequence>
<dbReference type="AlphaFoldDB" id="A0A840BGR5"/>
<name>A0A840BGR5_9RHOO</name>
<dbReference type="FunFam" id="1.10.287.950:FF:000001">
    <property type="entry name" value="Methyl-accepting chemotaxis sensory transducer"/>
    <property type="match status" value="1"/>
</dbReference>
<proteinExistence type="inferred from homology"/>
<comment type="subcellular location">
    <subcellularLocation>
        <location evidence="1">Membrane</location>
    </subcellularLocation>
</comment>
<dbReference type="GO" id="GO:0007165">
    <property type="term" value="P:signal transduction"/>
    <property type="evidence" value="ECO:0007669"/>
    <property type="project" value="UniProtKB-KW"/>
</dbReference>
<evidence type="ECO:0000256" key="2">
    <source>
        <dbReference type="ARBA" id="ARBA00023224"/>
    </source>
</evidence>
<accession>A0A840BGR5</accession>
<dbReference type="PRINTS" id="PR00260">
    <property type="entry name" value="CHEMTRNSDUCR"/>
</dbReference>
<dbReference type="EMBL" id="JACIET010000001">
    <property type="protein sequence ID" value="MBB4011394.1"/>
    <property type="molecule type" value="Genomic_DNA"/>
</dbReference>
<keyword evidence="5" id="KW-0812">Transmembrane</keyword>
<keyword evidence="2 4" id="KW-0807">Transducer</keyword>
<dbReference type="SUPFAM" id="SSF58104">
    <property type="entry name" value="Methyl-accepting chemotaxis protein (MCP) signaling domain"/>
    <property type="match status" value="1"/>
</dbReference>
<comment type="caution">
    <text evidence="8">The sequence shown here is derived from an EMBL/GenBank/DDBJ whole genome shotgun (WGS) entry which is preliminary data.</text>
</comment>
<keyword evidence="5" id="KW-0472">Membrane</keyword>
<protein>
    <submittedName>
        <fullName evidence="8">Methyl-accepting chemotaxis protein</fullName>
    </submittedName>
</protein>